<dbReference type="AlphaFoldDB" id="A0A174MW43"/>
<dbReference type="Proteomes" id="UP000095544">
    <property type="component" value="Unassembled WGS sequence"/>
</dbReference>
<gene>
    <name evidence="1" type="ORF">ERS852491_05035</name>
</gene>
<name>A0A174MW43_9FIRM</name>
<sequence>MKCKADFFTKDCITPEKCCDDCNYEECMDGCQQYDSRDNGCEGWPYVED</sequence>
<reference evidence="1 2" key="1">
    <citation type="submission" date="2015-09" db="EMBL/GenBank/DDBJ databases">
        <authorList>
            <consortium name="Pathogen Informatics"/>
        </authorList>
    </citation>
    <scope>NUCLEOTIDE SEQUENCE [LARGE SCALE GENOMIC DNA]</scope>
    <source>
        <strain evidence="1 2">2789STDY5834876</strain>
    </source>
</reference>
<dbReference type="RefSeq" id="WP_157355740.1">
    <property type="nucleotide sequence ID" value="NZ_CYZU01000095.1"/>
</dbReference>
<proteinExistence type="predicted"/>
<evidence type="ECO:0000313" key="1">
    <source>
        <dbReference type="EMBL" id="CUP38917.1"/>
    </source>
</evidence>
<evidence type="ECO:0000313" key="2">
    <source>
        <dbReference type="Proteomes" id="UP000095544"/>
    </source>
</evidence>
<organism evidence="1 2">
    <name type="scientific">Faecalicatena contorta</name>
    <dbReference type="NCBI Taxonomy" id="39482"/>
    <lineage>
        <taxon>Bacteria</taxon>
        <taxon>Bacillati</taxon>
        <taxon>Bacillota</taxon>
        <taxon>Clostridia</taxon>
        <taxon>Lachnospirales</taxon>
        <taxon>Lachnospiraceae</taxon>
        <taxon>Faecalicatena</taxon>
    </lineage>
</organism>
<protein>
    <submittedName>
        <fullName evidence="1">Uncharacterized protein</fullName>
    </submittedName>
</protein>
<accession>A0A174MW43</accession>
<dbReference type="STRING" id="39482.ERS852491_05035"/>
<dbReference type="EMBL" id="CYZU01000095">
    <property type="protein sequence ID" value="CUP38917.1"/>
    <property type="molecule type" value="Genomic_DNA"/>
</dbReference>